<evidence type="ECO:0000256" key="2">
    <source>
        <dbReference type="ARBA" id="ARBA00010734"/>
    </source>
</evidence>
<evidence type="ECO:0000256" key="5">
    <source>
        <dbReference type="ARBA" id="ARBA00023242"/>
    </source>
</evidence>
<keyword evidence="4" id="KW-0677">Repeat</keyword>
<dbReference type="GO" id="GO:0000462">
    <property type="term" value="P:maturation of SSU-rRNA from tricistronic rRNA transcript (SSU-rRNA, 5.8S rRNA, LSU-rRNA)"/>
    <property type="evidence" value="ECO:0007669"/>
    <property type="project" value="InterPro"/>
</dbReference>
<proteinExistence type="inferred from homology"/>
<name>A0A3N2PV73_SODAK</name>
<feature type="domain" description="U3 small nucleolar RNA-associated protein 6 N-terminal" evidence="7">
    <location>
        <begin position="12"/>
        <end position="87"/>
    </location>
</feature>
<dbReference type="OrthoDB" id="28112at2759"/>
<evidence type="ECO:0000256" key="6">
    <source>
        <dbReference type="SAM" id="MobiDB-lite"/>
    </source>
</evidence>
<dbReference type="Pfam" id="PF08640">
    <property type="entry name" value="U3_assoc_6"/>
    <property type="match status" value="1"/>
</dbReference>
<evidence type="ECO:0000259" key="7">
    <source>
        <dbReference type="Pfam" id="PF08640"/>
    </source>
</evidence>
<dbReference type="GO" id="GO:0030515">
    <property type="term" value="F:snoRNA binding"/>
    <property type="evidence" value="ECO:0007669"/>
    <property type="project" value="InterPro"/>
</dbReference>
<evidence type="ECO:0000313" key="9">
    <source>
        <dbReference type="Proteomes" id="UP000272025"/>
    </source>
</evidence>
<dbReference type="PANTHER" id="PTHR23271:SF1">
    <property type="entry name" value="U3 SMALL NUCLEOLAR RNA-ASSOCIATED PROTEIN 6 HOMOLOG"/>
    <property type="match status" value="1"/>
</dbReference>
<feature type="region of interest" description="Disordered" evidence="6">
    <location>
        <begin position="198"/>
        <end position="220"/>
    </location>
</feature>
<evidence type="ECO:0000256" key="1">
    <source>
        <dbReference type="ARBA" id="ARBA00004604"/>
    </source>
</evidence>
<protein>
    <submittedName>
        <fullName evidence="8">U3 small nucleolar RNA-associated protein 6</fullName>
    </submittedName>
</protein>
<reference evidence="8 9" key="1">
    <citation type="journal article" date="2018" name="Mol. Ecol.">
        <title>The obligate alkalophilic soda-lake fungus Sodiomyces alkalinus has shifted to a protein diet.</title>
        <authorList>
            <person name="Grum-Grzhimaylo A.A."/>
            <person name="Falkoski D.L."/>
            <person name="van den Heuvel J."/>
            <person name="Valero-Jimenez C.A."/>
            <person name="Min B."/>
            <person name="Choi I.G."/>
            <person name="Lipzen A."/>
            <person name="Daum C.G."/>
            <person name="Aanen D.K."/>
            <person name="Tsang A."/>
            <person name="Henrissat B."/>
            <person name="Bilanenko E.N."/>
            <person name="de Vries R.P."/>
            <person name="van Kan J.A.L."/>
            <person name="Grigoriev I.V."/>
            <person name="Debets A.J.M."/>
        </authorList>
    </citation>
    <scope>NUCLEOTIDE SEQUENCE [LARGE SCALE GENOMIC DNA]</scope>
    <source>
        <strain evidence="8 9">F11</strain>
    </source>
</reference>
<dbReference type="InterPro" id="IPR003107">
    <property type="entry name" value="HAT"/>
</dbReference>
<dbReference type="PANTHER" id="PTHR23271">
    <property type="entry name" value="HEPATOCELLULAR CARCINOMA-ASSOCIATED ANTIGEN 66"/>
    <property type="match status" value="1"/>
</dbReference>
<dbReference type="RefSeq" id="XP_028466213.1">
    <property type="nucleotide sequence ID" value="XM_028608773.1"/>
</dbReference>
<comment type="subcellular location">
    <subcellularLocation>
        <location evidence="1">Nucleus</location>
        <location evidence="1">Nucleolus</location>
    </subcellularLocation>
</comment>
<evidence type="ECO:0000256" key="4">
    <source>
        <dbReference type="ARBA" id="ARBA00022737"/>
    </source>
</evidence>
<keyword evidence="5" id="KW-0539">Nucleus</keyword>
<accession>A0A3N2PV73</accession>
<dbReference type="Proteomes" id="UP000272025">
    <property type="component" value="Unassembled WGS sequence"/>
</dbReference>
<dbReference type="GeneID" id="39577251"/>
<organism evidence="8 9">
    <name type="scientific">Sodiomyces alkalinus (strain CBS 110278 / VKM F-3762 / F11)</name>
    <name type="common">Alkaliphilic filamentous fungus</name>
    <dbReference type="NCBI Taxonomy" id="1314773"/>
    <lineage>
        <taxon>Eukaryota</taxon>
        <taxon>Fungi</taxon>
        <taxon>Dikarya</taxon>
        <taxon>Ascomycota</taxon>
        <taxon>Pezizomycotina</taxon>
        <taxon>Sordariomycetes</taxon>
        <taxon>Hypocreomycetidae</taxon>
        <taxon>Glomerellales</taxon>
        <taxon>Plectosphaerellaceae</taxon>
        <taxon>Sodiomyces</taxon>
    </lineage>
</organism>
<comment type="similarity">
    <text evidence="2">Belongs to the UTP6 family.</text>
</comment>
<keyword evidence="9" id="KW-1185">Reference proteome</keyword>
<dbReference type="GO" id="GO:0034388">
    <property type="term" value="C:Pwp2p-containing subcomplex of 90S preribosome"/>
    <property type="evidence" value="ECO:0007669"/>
    <property type="project" value="TreeGrafter"/>
</dbReference>
<evidence type="ECO:0000256" key="3">
    <source>
        <dbReference type="ARBA" id="ARBA00022552"/>
    </source>
</evidence>
<keyword evidence="3" id="KW-0698">rRNA processing</keyword>
<sequence>MAGVADKARFYLERSVPQLREWEEKEIFSKDEIRSIVQRRSDFEHRVLAPGANPSEFSAYAAWEINLDALRAKRCERLKIRHVASQHATQARVLAIYERAVGKRPACKELWLEYLEYTAKIKATKRWRKTMTRALRLMPRDADLWVLAGQKAADNGDMTSARAYFMRGCRFCTADEVLWIEYARCEMQWLDKLERKKRKDGKKGGQNGQNGQKPAALAAEQVDESDEIQFNYDEDEADEDGLILPESTVGKEAAPPVFDKKTEDALENNPAMDGAIPRAIFDVARKQPFYSDRVAERFFDLFAAFTAVSVQNKMLQHVFDAMVQEYEASPATWSCYIRMPLVGVSPFSAAFPRGLREALSRLSKGLESTADPAALRQNTVAWIDPVLALADLDEGIRVVLEHTKGKLQA</sequence>
<dbReference type="EMBL" id="ML119055">
    <property type="protein sequence ID" value="ROT38407.1"/>
    <property type="molecule type" value="Genomic_DNA"/>
</dbReference>
<dbReference type="InterPro" id="IPR011990">
    <property type="entry name" value="TPR-like_helical_dom_sf"/>
</dbReference>
<dbReference type="SUPFAM" id="SSF48452">
    <property type="entry name" value="TPR-like"/>
    <property type="match status" value="1"/>
</dbReference>
<gene>
    <name evidence="8" type="ORF">SODALDRAFT_295094</name>
</gene>
<dbReference type="AlphaFoldDB" id="A0A3N2PV73"/>
<dbReference type="InterPro" id="IPR013949">
    <property type="entry name" value="Utp6"/>
</dbReference>
<evidence type="ECO:0000313" key="8">
    <source>
        <dbReference type="EMBL" id="ROT38407.1"/>
    </source>
</evidence>
<dbReference type="Gene3D" id="1.25.40.10">
    <property type="entry name" value="Tetratricopeptide repeat domain"/>
    <property type="match status" value="1"/>
</dbReference>
<dbReference type="InterPro" id="IPR055347">
    <property type="entry name" value="UTP6_N"/>
</dbReference>
<dbReference type="STRING" id="1314773.A0A3N2PV73"/>
<dbReference type="SMART" id="SM00386">
    <property type="entry name" value="HAT"/>
    <property type="match status" value="2"/>
</dbReference>
<dbReference type="GO" id="GO:0032040">
    <property type="term" value="C:small-subunit processome"/>
    <property type="evidence" value="ECO:0007669"/>
    <property type="project" value="TreeGrafter"/>
</dbReference>